<dbReference type="DNASU" id="3194035"/>
<evidence type="ECO:0000313" key="1">
    <source>
        <dbReference type="EMBL" id="AAV94731.1"/>
    </source>
</evidence>
<dbReference type="AlphaFoldDB" id="Q5LTH0"/>
<evidence type="ECO:0008006" key="3">
    <source>
        <dbReference type="Google" id="ProtNLM"/>
    </source>
</evidence>
<reference evidence="1 2" key="2">
    <citation type="journal article" date="2014" name="Stand. Genomic Sci.">
        <title>An updated genome annotation for the model marine bacterium Ruegeria pomeroyi DSS-3.</title>
        <authorList>
            <person name="Rivers A.R."/>
            <person name="Smith C.B."/>
            <person name="Moran M.A."/>
        </authorList>
    </citation>
    <scope>GENOME REANNOTATION</scope>
    <source>
        <strain evidence="2">ATCC 700808 / DSM 15171 / DSS-3</strain>
    </source>
</reference>
<organism evidence="1 2">
    <name type="scientific">Ruegeria pomeroyi (strain ATCC 700808 / DSM 15171 / DSS-3)</name>
    <name type="common">Silicibacter pomeroyi</name>
    <dbReference type="NCBI Taxonomy" id="246200"/>
    <lineage>
        <taxon>Bacteria</taxon>
        <taxon>Pseudomonadati</taxon>
        <taxon>Pseudomonadota</taxon>
        <taxon>Alphaproteobacteria</taxon>
        <taxon>Rhodobacterales</taxon>
        <taxon>Roseobacteraceae</taxon>
        <taxon>Ruegeria</taxon>
    </lineage>
</organism>
<dbReference type="eggNOG" id="ENOG502Z8VQ">
    <property type="taxonomic scope" value="Bacteria"/>
</dbReference>
<dbReference type="HOGENOM" id="CLU_071579_0_0_5"/>
<evidence type="ECO:0000313" key="2">
    <source>
        <dbReference type="Proteomes" id="UP000001023"/>
    </source>
</evidence>
<dbReference type="PaxDb" id="246200-SPO1444"/>
<reference evidence="1 2" key="1">
    <citation type="journal article" date="2004" name="Nature">
        <title>Genome sequence of Silicibacter pomeroyi reveals adaptations to the marine environment.</title>
        <authorList>
            <person name="Moran M.A."/>
            <person name="Buchan A."/>
            <person name="Gonzalez J.M."/>
            <person name="Heidelberg J.F."/>
            <person name="Whitman W.B."/>
            <person name="Kiene R.P."/>
            <person name="Henriksen J.R."/>
            <person name="King G.M."/>
            <person name="Belas R."/>
            <person name="Fuqua C."/>
            <person name="Brinkac L."/>
            <person name="Lewis M."/>
            <person name="Johri S."/>
            <person name="Weaver B."/>
            <person name="Pai G."/>
            <person name="Eisen J.A."/>
            <person name="Rahe E."/>
            <person name="Sheldon W.M."/>
            <person name="Ye W."/>
            <person name="Miller T.R."/>
            <person name="Carlton J."/>
            <person name="Rasko D.A."/>
            <person name="Paulsen I.T."/>
            <person name="Ren Q."/>
            <person name="Daugherty S.C."/>
            <person name="Deboy R.T."/>
            <person name="Dodson R.J."/>
            <person name="Durkin A.S."/>
            <person name="Madupu R."/>
            <person name="Nelson W.C."/>
            <person name="Sullivan S.A."/>
            <person name="Rosovitz M.J."/>
            <person name="Haft D.H."/>
            <person name="Selengut J."/>
            <person name="Ward N."/>
        </authorList>
    </citation>
    <scope>NUCLEOTIDE SEQUENCE [LARGE SCALE GENOMIC DNA]</scope>
    <source>
        <strain evidence="2">ATCC 700808 / DSM 15171 / DSS-3</strain>
    </source>
</reference>
<dbReference type="Pfam" id="PF13704">
    <property type="entry name" value="Glyco_tranf_2_4"/>
    <property type="match status" value="1"/>
</dbReference>
<accession>Q5LTH0</accession>
<dbReference type="STRING" id="246200.SPO1444"/>
<dbReference type="KEGG" id="sil:SPO1444"/>
<dbReference type="EMBL" id="CP000031">
    <property type="protein sequence ID" value="AAV94731.1"/>
    <property type="molecule type" value="Genomic_DNA"/>
</dbReference>
<dbReference type="Proteomes" id="UP000001023">
    <property type="component" value="Chromosome"/>
</dbReference>
<protein>
    <recommendedName>
        <fullName evidence="3">Glycosyl transferase, group 2 family protein</fullName>
    </recommendedName>
</protein>
<gene>
    <name evidence="1" type="ordered locus">SPO1444</name>
</gene>
<keyword evidence="2" id="KW-1185">Reference proteome</keyword>
<proteinExistence type="predicted"/>
<sequence length="322" mass="36489">MPRPAPRVTNSPMNTSPTWGVVATVKAPEHEILRFAAWHLELGAHRLFLYLDDPDPAVFARLKAHPRIRVFACDDSYWQRRKLSRPVKHQARQTMNARHAYNRADVDWLAHIDVDEFIWSETPIAAVLSGLPDDTLCARMRPIEALAGGDALYKAFIPGGPARDGIVRRLYPTFGAFVKGGFMSHVAGKVFARTGMEKVDFRIHNIFRNKEMNPHQVELDMVDLCHRHGADWDHWIAAYRYRIAQGSYRPDLAPNVPREAGGLSMHELLSGIEEEQGEDGLRAFFDELNACAPEGRARLRAEGMLKHRPLDLDGAMQKQFPK</sequence>
<name>Q5LTH0_RUEPO</name>